<dbReference type="AlphaFoldDB" id="A0A2N3Y6A3"/>
<feature type="signal peptide" evidence="1">
    <location>
        <begin position="1"/>
        <end position="31"/>
    </location>
</feature>
<evidence type="ECO:0000313" key="3">
    <source>
        <dbReference type="Proteomes" id="UP000233786"/>
    </source>
</evidence>
<name>A0A2N3Y6A3_SACSN</name>
<evidence type="ECO:0000256" key="1">
    <source>
        <dbReference type="SAM" id="SignalP"/>
    </source>
</evidence>
<sequence length="321" mass="34365">MRSVIRRTTTALIGASLALTAVATAPATAVAQEAAAITCNSSGAGGKAPYHGPSAGTVYDSKFKQANLIPGLSEGYIPQGLGVWENWDGAGNDLMLISMYTDHPKVPDYTGRIYGIEAGTSRVLGPVDIKSKHAGGIAVVNGWVFVPGGNNRSMNKYKTTDLAAKFKAPGRQSLAPNGPAQKVKGASFLTGYGDELYTGHFEKDRMYVYKVNKDGKLKQTATYVTPDKTQGVMVTDTHFVYSTSHGRKNPSNIYVVAHGRNINDRSAKCFQAPSMSEGIADYNGTTWLLYESGATKYSNARNVIKNLHRARTADLPNFTAG</sequence>
<dbReference type="SUPFAM" id="SSF63825">
    <property type="entry name" value="YWTD domain"/>
    <property type="match status" value="1"/>
</dbReference>
<dbReference type="EMBL" id="PJNB01000001">
    <property type="protein sequence ID" value="PKW18415.1"/>
    <property type="molecule type" value="Genomic_DNA"/>
</dbReference>
<feature type="chain" id="PRO_5038770822" evidence="1">
    <location>
        <begin position="32"/>
        <end position="321"/>
    </location>
</feature>
<proteinExistence type="predicted"/>
<keyword evidence="3" id="KW-1185">Reference proteome</keyword>
<gene>
    <name evidence="2" type="ORF">A8926_6496</name>
</gene>
<dbReference type="RefSeq" id="WP_237710688.1">
    <property type="nucleotide sequence ID" value="NZ_CP061007.1"/>
</dbReference>
<evidence type="ECO:0000313" key="2">
    <source>
        <dbReference type="EMBL" id="PKW18415.1"/>
    </source>
</evidence>
<comment type="caution">
    <text evidence="2">The sequence shown here is derived from an EMBL/GenBank/DDBJ whole genome shotgun (WGS) entry which is preliminary data.</text>
</comment>
<dbReference type="Proteomes" id="UP000233786">
    <property type="component" value="Unassembled WGS sequence"/>
</dbReference>
<accession>A0A2N3Y6A3</accession>
<reference evidence="2" key="1">
    <citation type="submission" date="2017-12" db="EMBL/GenBank/DDBJ databases">
        <title>Sequencing the genomes of 1000 Actinobacteria strains.</title>
        <authorList>
            <person name="Klenk H.-P."/>
        </authorList>
    </citation>
    <scope>NUCLEOTIDE SEQUENCE [LARGE SCALE GENOMIC DNA]</scope>
    <source>
        <strain evidence="2">DSM 44228</strain>
    </source>
</reference>
<keyword evidence="1" id="KW-0732">Signal</keyword>
<dbReference type="STRING" id="994479.GCA_000194155_04466"/>
<protein>
    <submittedName>
        <fullName evidence="2">Uncharacterized protein</fullName>
    </submittedName>
</protein>
<organism evidence="2 3">
    <name type="scientific">Saccharopolyspora spinosa</name>
    <dbReference type="NCBI Taxonomy" id="60894"/>
    <lineage>
        <taxon>Bacteria</taxon>
        <taxon>Bacillati</taxon>
        <taxon>Actinomycetota</taxon>
        <taxon>Actinomycetes</taxon>
        <taxon>Pseudonocardiales</taxon>
        <taxon>Pseudonocardiaceae</taxon>
        <taxon>Saccharopolyspora</taxon>
    </lineage>
</organism>